<feature type="region of interest" description="Disordered" evidence="1">
    <location>
        <begin position="1"/>
        <end position="120"/>
    </location>
</feature>
<dbReference type="EMBL" id="GAKP01014746">
    <property type="protein sequence ID" value="JAC44206.1"/>
    <property type="molecule type" value="Transcribed_RNA"/>
</dbReference>
<feature type="compositionally biased region" description="Low complexity" evidence="1">
    <location>
        <begin position="215"/>
        <end position="225"/>
    </location>
</feature>
<feature type="compositionally biased region" description="Polar residues" evidence="1">
    <location>
        <begin position="197"/>
        <end position="214"/>
    </location>
</feature>
<feature type="transmembrane region" description="Helical" evidence="2">
    <location>
        <begin position="368"/>
        <end position="386"/>
    </location>
</feature>
<keyword evidence="2 3" id="KW-0812">Transmembrane</keyword>
<feature type="compositionally biased region" description="Low complexity" evidence="1">
    <location>
        <begin position="242"/>
        <end position="277"/>
    </location>
</feature>
<feature type="region of interest" description="Disordered" evidence="1">
    <location>
        <begin position="152"/>
        <end position="181"/>
    </location>
</feature>
<organism evidence="3">
    <name type="scientific">Bactrocera dorsalis</name>
    <name type="common">Oriental fruit fly</name>
    <name type="synonym">Dacus dorsalis</name>
    <dbReference type="NCBI Taxonomy" id="27457"/>
    <lineage>
        <taxon>Eukaryota</taxon>
        <taxon>Metazoa</taxon>
        <taxon>Ecdysozoa</taxon>
        <taxon>Arthropoda</taxon>
        <taxon>Hexapoda</taxon>
        <taxon>Insecta</taxon>
        <taxon>Pterygota</taxon>
        <taxon>Neoptera</taxon>
        <taxon>Endopterygota</taxon>
        <taxon>Diptera</taxon>
        <taxon>Brachycera</taxon>
        <taxon>Muscomorpha</taxon>
        <taxon>Tephritoidea</taxon>
        <taxon>Tephritidae</taxon>
        <taxon>Bactrocera</taxon>
        <taxon>Bactrocera</taxon>
    </lineage>
</organism>
<evidence type="ECO:0000256" key="2">
    <source>
        <dbReference type="SAM" id="Phobius"/>
    </source>
</evidence>
<dbReference type="InterPro" id="IPR028054">
    <property type="entry name" value="DUF4481"/>
</dbReference>
<dbReference type="PANTHER" id="PTHR31193">
    <property type="entry name" value="TRANSMEMBRANE PROTEIN C9ORF91"/>
    <property type="match status" value="1"/>
</dbReference>
<feature type="compositionally biased region" description="Low complexity" evidence="1">
    <location>
        <begin position="83"/>
        <end position="120"/>
    </location>
</feature>
<feature type="compositionally biased region" description="Polar residues" evidence="1">
    <location>
        <begin position="65"/>
        <end position="80"/>
    </location>
</feature>
<dbReference type="PANTHER" id="PTHR31193:SF1">
    <property type="entry name" value="TRANSMEMBRANE PROTEIN 268"/>
    <property type="match status" value="1"/>
</dbReference>
<accession>A0A034VLM9</accession>
<dbReference type="Pfam" id="PF14800">
    <property type="entry name" value="DUF4481"/>
    <property type="match status" value="1"/>
</dbReference>
<evidence type="ECO:0000256" key="1">
    <source>
        <dbReference type="SAM" id="MobiDB-lite"/>
    </source>
</evidence>
<reference evidence="3" key="1">
    <citation type="journal article" date="2014" name="BMC Genomics">
        <title>Characterizing the developmental transcriptome of the oriental fruit fly, Bactrocera dorsalis (Diptera: Tephritidae) through comparative genomic analysis with Drosophila melanogaster utilizing modENCODE datasets.</title>
        <authorList>
            <person name="Geib S.M."/>
            <person name="Calla B."/>
            <person name="Hall B."/>
            <person name="Hou S."/>
            <person name="Manoukis N.C."/>
        </authorList>
    </citation>
    <scope>NUCLEOTIDE SEQUENCE</scope>
    <source>
        <strain evidence="3">Punador</strain>
    </source>
</reference>
<dbReference type="AlphaFoldDB" id="A0A034VLM9"/>
<feature type="region of interest" description="Disordered" evidence="1">
    <location>
        <begin position="197"/>
        <end position="277"/>
    </location>
</feature>
<keyword evidence="2" id="KW-1133">Transmembrane helix</keyword>
<proteinExistence type="predicted"/>
<gene>
    <name evidence="3" type="primary">CI091</name>
</gene>
<name>A0A034VLM9_BACDO</name>
<keyword evidence="2" id="KW-0472">Membrane</keyword>
<evidence type="ECO:0000313" key="3">
    <source>
        <dbReference type="EMBL" id="JAC44206.1"/>
    </source>
</evidence>
<sequence>MSDNGEQQASTQPAAVSHPLQDIALDVPDDAAGGKQNWVRFDDDEAAHKNANNNNRNTNGDDNIGNATRISPTTVSSSSGRDALAAELATTTPTPANRSAPAALLPAPPSRKQTSVATASIPITTATTAAIARPRSPLSGAESASGAEAIVSAPAPVQRATTRTTVSVASPPAPGPDVAPAVLNTESTHVNLNASGRSQPKLQQHHTPTAQPSGQQHQQQQLQQQKAKLSPSNVAGVASAGQQQHQQHYQNNNGTSPSNGSSHKVAATTTATTTSSVSIPVETVPPMRTIELSTGRIREGFANGDVIVTLLPANTKWPWITPAIFRPELVPEELMAQGLTLTVEEYVNAMETLVNDYRFTVYNICYKRILVCWILLAFTVLLTLLFSGLQGVALFSLGVGWLFLNAAAIFLCMWVKLRLSRGLEKCLARVNRQLMKHKILLILDDRGRISCHKVNLCFMYFDATQCVSFLNEFLEHTEQNGGEAIKAGWERKLDIDVNDIVIQGNNPVRLSRKQERGTQLFLRYASRWGMEALRGLVDVTPLEPGRHCGQFQCPCQYIKEHLQCKPRGKLKCFNFIYWVLASERYD</sequence>
<feature type="transmembrane region" description="Helical" evidence="2">
    <location>
        <begin position="392"/>
        <end position="415"/>
    </location>
</feature>
<protein>
    <submittedName>
        <fullName evidence="3">Transmembrane protein C9orf91-like protein</fullName>
    </submittedName>
</protein>
<feature type="compositionally biased region" description="Polar residues" evidence="1">
    <location>
        <begin position="1"/>
        <end position="14"/>
    </location>
</feature>
<feature type="compositionally biased region" description="Low complexity" evidence="1">
    <location>
        <begin position="49"/>
        <end position="63"/>
    </location>
</feature>
<dbReference type="OrthoDB" id="8250049at2759"/>